<dbReference type="Proteomes" id="UP000009022">
    <property type="component" value="Unassembled WGS sequence"/>
</dbReference>
<dbReference type="GO" id="GO:0001708">
    <property type="term" value="P:cell fate specification"/>
    <property type="evidence" value="ECO:0000318"/>
    <property type="project" value="GO_Central"/>
</dbReference>
<feature type="domain" description="T-box" evidence="6">
    <location>
        <begin position="1"/>
        <end position="183"/>
    </location>
</feature>
<dbReference type="EMBL" id="DS985263">
    <property type="protein sequence ID" value="EDV20039.1"/>
    <property type="molecule type" value="Genomic_DNA"/>
</dbReference>
<dbReference type="PhylomeDB" id="B3SB36"/>
<name>B3SB36_TRIAD</name>
<dbReference type="InterPro" id="IPR036960">
    <property type="entry name" value="T-box_sf"/>
</dbReference>
<dbReference type="PANTHER" id="PTHR11267:SF204">
    <property type="entry name" value="SPADETAIL"/>
    <property type="match status" value="1"/>
</dbReference>
<evidence type="ECO:0000313" key="8">
    <source>
        <dbReference type="Proteomes" id="UP000009022"/>
    </source>
</evidence>
<organism evidence="7 8">
    <name type="scientific">Trichoplax adhaerens</name>
    <name type="common">Trichoplax reptans</name>
    <dbReference type="NCBI Taxonomy" id="10228"/>
    <lineage>
        <taxon>Eukaryota</taxon>
        <taxon>Metazoa</taxon>
        <taxon>Placozoa</taxon>
        <taxon>Uniplacotomia</taxon>
        <taxon>Trichoplacea</taxon>
        <taxon>Trichoplacidae</taxon>
        <taxon>Trichoplax</taxon>
    </lineage>
</organism>
<sequence length="183" mass="20960">MWHAFAAIGTEMIITKAGRRLFPTIDIHTSGLDPNGFYSIKVDIAAADDNRYKYVSTTGWVAASNGNRVNHIADQVVFGECEHPNSPNSGKFWMSCETISFKKLKLSNSKEHYKKSDCIVLNSMRRYQPRIVISKWDRDHTAPVDTKIIIFPETRFYAVTCYQNGQITNLKIRYNPFAKAFRD</sequence>
<dbReference type="eggNOG" id="KOG3586">
    <property type="taxonomic scope" value="Eukaryota"/>
</dbReference>
<dbReference type="CTD" id="6758691"/>
<dbReference type="GO" id="GO:0000785">
    <property type="term" value="C:chromatin"/>
    <property type="evidence" value="ECO:0000318"/>
    <property type="project" value="GO_Central"/>
</dbReference>
<dbReference type="OrthoDB" id="7442607at2759"/>
<dbReference type="InterPro" id="IPR001699">
    <property type="entry name" value="TF_T-box"/>
</dbReference>
<dbReference type="InterPro" id="IPR046360">
    <property type="entry name" value="T-box_DNA-bd"/>
</dbReference>
<dbReference type="PANTHER" id="PTHR11267">
    <property type="entry name" value="T-BOX PROTEIN-RELATED"/>
    <property type="match status" value="1"/>
</dbReference>
<dbReference type="AlphaFoldDB" id="B3SB36"/>
<dbReference type="GeneID" id="6758691"/>
<dbReference type="KEGG" id="tad:TRIADDRAFT_17171"/>
<dbReference type="SMART" id="SM00425">
    <property type="entry name" value="TBOX"/>
    <property type="match status" value="1"/>
</dbReference>
<dbReference type="SUPFAM" id="SSF49417">
    <property type="entry name" value="p53-like transcription factors"/>
    <property type="match status" value="1"/>
</dbReference>
<keyword evidence="1" id="KW-0805">Transcription regulation</keyword>
<dbReference type="HOGENOM" id="CLU_014430_3_1_1"/>
<evidence type="ECO:0000259" key="6">
    <source>
        <dbReference type="PROSITE" id="PS50252"/>
    </source>
</evidence>
<evidence type="ECO:0000256" key="1">
    <source>
        <dbReference type="ARBA" id="ARBA00023015"/>
    </source>
</evidence>
<keyword evidence="2 5" id="KW-0238">DNA-binding</keyword>
<reference evidence="7 8" key="1">
    <citation type="journal article" date="2008" name="Nature">
        <title>The Trichoplax genome and the nature of placozoans.</title>
        <authorList>
            <person name="Srivastava M."/>
            <person name="Begovic E."/>
            <person name="Chapman J."/>
            <person name="Putnam N.H."/>
            <person name="Hellsten U."/>
            <person name="Kawashima T."/>
            <person name="Kuo A."/>
            <person name="Mitros T."/>
            <person name="Salamov A."/>
            <person name="Carpenter M.L."/>
            <person name="Signorovitch A.Y."/>
            <person name="Moreno M.A."/>
            <person name="Kamm K."/>
            <person name="Grimwood J."/>
            <person name="Schmutz J."/>
            <person name="Shapiro H."/>
            <person name="Grigoriev I.V."/>
            <person name="Buss L.W."/>
            <person name="Schierwater B."/>
            <person name="Dellaporta S.L."/>
            <person name="Rokhsar D.S."/>
        </authorList>
    </citation>
    <scope>NUCLEOTIDE SEQUENCE [LARGE SCALE GENOMIC DNA]</scope>
    <source>
        <strain evidence="7 8">Grell-BS-1999</strain>
    </source>
</reference>
<comment type="subcellular location">
    <subcellularLocation>
        <location evidence="5">Nucleus</location>
    </subcellularLocation>
</comment>
<dbReference type="STRING" id="10228.B3SB36"/>
<dbReference type="Gene3D" id="2.60.40.820">
    <property type="entry name" value="Transcription factor, T-box"/>
    <property type="match status" value="1"/>
</dbReference>
<keyword evidence="3" id="KW-0804">Transcription</keyword>
<protein>
    <recommendedName>
        <fullName evidence="6">T-box domain-containing protein</fullName>
    </recommendedName>
</protein>
<evidence type="ECO:0000256" key="3">
    <source>
        <dbReference type="ARBA" id="ARBA00023163"/>
    </source>
</evidence>
<comment type="caution">
    <text evidence="5">Lacks conserved residue(s) required for the propagation of feature annotation.</text>
</comment>
<dbReference type="InterPro" id="IPR008967">
    <property type="entry name" value="p53-like_TF_DNA-bd_sf"/>
</dbReference>
<dbReference type="RefSeq" id="XP_002117423.1">
    <property type="nucleotide sequence ID" value="XM_002117387.1"/>
</dbReference>
<keyword evidence="4 5" id="KW-0539">Nucleus</keyword>
<dbReference type="OMA" id="LTNYCCT"/>
<dbReference type="InParanoid" id="B3SB36"/>
<keyword evidence="8" id="KW-1185">Reference proteome</keyword>
<gene>
    <name evidence="7" type="ORF">TRIADDRAFT_17171</name>
</gene>
<evidence type="ECO:0000256" key="2">
    <source>
        <dbReference type="ARBA" id="ARBA00023125"/>
    </source>
</evidence>
<dbReference type="GO" id="GO:0005634">
    <property type="term" value="C:nucleus"/>
    <property type="evidence" value="ECO:0000318"/>
    <property type="project" value="GO_Central"/>
</dbReference>
<dbReference type="GO" id="GO:0000978">
    <property type="term" value="F:RNA polymerase II cis-regulatory region sequence-specific DNA binding"/>
    <property type="evidence" value="ECO:0000318"/>
    <property type="project" value="GO_Central"/>
</dbReference>
<dbReference type="GO" id="GO:0045893">
    <property type="term" value="P:positive regulation of DNA-templated transcription"/>
    <property type="evidence" value="ECO:0007669"/>
    <property type="project" value="InterPro"/>
</dbReference>
<dbReference type="PROSITE" id="PS50252">
    <property type="entry name" value="TBOX_3"/>
    <property type="match status" value="1"/>
</dbReference>
<evidence type="ECO:0000313" key="7">
    <source>
        <dbReference type="EMBL" id="EDV20039.1"/>
    </source>
</evidence>
<dbReference type="GO" id="GO:0000981">
    <property type="term" value="F:DNA-binding transcription factor activity, RNA polymerase II-specific"/>
    <property type="evidence" value="ECO:0000318"/>
    <property type="project" value="GO_Central"/>
</dbReference>
<dbReference type="PRINTS" id="PR00937">
    <property type="entry name" value="TBOX"/>
</dbReference>
<accession>B3SB36</accession>
<dbReference type="CDD" id="cd00182">
    <property type="entry name" value="T-box"/>
    <property type="match status" value="1"/>
</dbReference>
<feature type="non-terminal residue" evidence="7">
    <location>
        <position position="183"/>
    </location>
</feature>
<evidence type="ECO:0000256" key="5">
    <source>
        <dbReference type="PROSITE-ProRule" id="PRU00201"/>
    </source>
</evidence>
<proteinExistence type="predicted"/>
<dbReference type="GO" id="GO:0006357">
    <property type="term" value="P:regulation of transcription by RNA polymerase II"/>
    <property type="evidence" value="ECO:0000318"/>
    <property type="project" value="GO_Central"/>
</dbReference>
<dbReference type="Pfam" id="PF00907">
    <property type="entry name" value="T-box"/>
    <property type="match status" value="1"/>
</dbReference>
<evidence type="ECO:0000256" key="4">
    <source>
        <dbReference type="ARBA" id="ARBA00023242"/>
    </source>
</evidence>